<evidence type="ECO:0000256" key="3">
    <source>
        <dbReference type="ARBA" id="ARBA00022536"/>
    </source>
</evidence>
<feature type="signal peptide" evidence="14">
    <location>
        <begin position="1"/>
        <end position="19"/>
    </location>
</feature>
<name>A0A7I8KCL3_SPIIN</name>
<evidence type="ECO:0000259" key="16">
    <source>
        <dbReference type="PROSITE" id="PS50026"/>
    </source>
</evidence>
<keyword evidence="4" id="KW-0808">Transferase</keyword>
<dbReference type="InterPro" id="IPR045274">
    <property type="entry name" value="WAK-like"/>
</dbReference>
<evidence type="ECO:0000313" key="18">
    <source>
        <dbReference type="Proteomes" id="UP000663760"/>
    </source>
</evidence>
<protein>
    <submittedName>
        <fullName evidence="17">Uncharacterized protein</fullName>
    </submittedName>
</protein>
<dbReference type="InterPro" id="IPR011009">
    <property type="entry name" value="Kinase-like_dom_sf"/>
</dbReference>
<evidence type="ECO:0000256" key="12">
    <source>
        <dbReference type="PROSITE-ProRule" id="PRU00076"/>
    </source>
</evidence>
<dbReference type="InterPro" id="IPR000152">
    <property type="entry name" value="EGF-type_Asp/Asn_hydroxyl_site"/>
</dbReference>
<keyword evidence="7 13" id="KW-0547">Nucleotide-binding</keyword>
<dbReference type="OrthoDB" id="4062651at2759"/>
<dbReference type="SMART" id="SM00220">
    <property type="entry name" value="S_TKc"/>
    <property type="match status" value="1"/>
</dbReference>
<accession>A0A7I8KCL3</accession>
<dbReference type="SMART" id="SM00181">
    <property type="entry name" value="EGF"/>
    <property type="match status" value="2"/>
</dbReference>
<feature type="domain" description="Protein kinase" evidence="15">
    <location>
        <begin position="419"/>
        <end position="701"/>
    </location>
</feature>
<evidence type="ECO:0000256" key="6">
    <source>
        <dbReference type="ARBA" id="ARBA00022737"/>
    </source>
</evidence>
<dbReference type="GO" id="GO:0007166">
    <property type="term" value="P:cell surface receptor signaling pathway"/>
    <property type="evidence" value="ECO:0007669"/>
    <property type="project" value="InterPro"/>
</dbReference>
<evidence type="ECO:0000256" key="9">
    <source>
        <dbReference type="ARBA" id="ARBA00022840"/>
    </source>
</evidence>
<dbReference type="CDD" id="cd14066">
    <property type="entry name" value="STKc_IRAK"/>
    <property type="match status" value="1"/>
</dbReference>
<dbReference type="PROSITE" id="PS00107">
    <property type="entry name" value="PROTEIN_KINASE_ATP"/>
    <property type="match status" value="1"/>
</dbReference>
<evidence type="ECO:0000256" key="5">
    <source>
        <dbReference type="ARBA" id="ARBA00022729"/>
    </source>
</evidence>
<keyword evidence="6" id="KW-0677">Repeat</keyword>
<dbReference type="SMART" id="SM00179">
    <property type="entry name" value="EGF_CA"/>
    <property type="match status" value="1"/>
</dbReference>
<dbReference type="PANTHER" id="PTHR27005:SF479">
    <property type="entry name" value="OS06G0706600 PROTEIN"/>
    <property type="match status" value="1"/>
</dbReference>
<evidence type="ECO:0000313" key="17">
    <source>
        <dbReference type="EMBL" id="CAA7395510.1"/>
    </source>
</evidence>
<evidence type="ECO:0000256" key="4">
    <source>
        <dbReference type="ARBA" id="ARBA00022679"/>
    </source>
</evidence>
<keyword evidence="11" id="KW-0325">Glycoprotein</keyword>
<evidence type="ECO:0000259" key="15">
    <source>
        <dbReference type="PROSITE" id="PS50011"/>
    </source>
</evidence>
<dbReference type="Gene3D" id="2.10.25.10">
    <property type="entry name" value="Laminin"/>
    <property type="match status" value="1"/>
</dbReference>
<dbReference type="PROSITE" id="PS00010">
    <property type="entry name" value="ASX_HYDROXYL"/>
    <property type="match status" value="1"/>
</dbReference>
<dbReference type="InterPro" id="IPR000742">
    <property type="entry name" value="EGF"/>
</dbReference>
<feature type="domain" description="EGF-like" evidence="16">
    <location>
        <begin position="291"/>
        <end position="334"/>
    </location>
</feature>
<evidence type="ECO:0000256" key="13">
    <source>
        <dbReference type="PROSITE-ProRule" id="PRU10141"/>
    </source>
</evidence>
<dbReference type="PROSITE" id="PS50026">
    <property type="entry name" value="EGF_3"/>
    <property type="match status" value="1"/>
</dbReference>
<evidence type="ECO:0000256" key="10">
    <source>
        <dbReference type="ARBA" id="ARBA00023157"/>
    </source>
</evidence>
<dbReference type="InterPro" id="IPR025287">
    <property type="entry name" value="WAK_GUB"/>
</dbReference>
<dbReference type="Proteomes" id="UP000663760">
    <property type="component" value="Chromosome 4"/>
</dbReference>
<evidence type="ECO:0000256" key="8">
    <source>
        <dbReference type="ARBA" id="ARBA00022777"/>
    </source>
</evidence>
<sequence>MSTIGVLFVILTAASTTTATANTLLPSCKAKCGDIEIPYPFGIGDGCYAKEYGDFSVNCLHNSTALLNKGNLELLNISVTGELRIKGSIGYDCYDPSGNNTSFFPAVNIANGPFSFSHRRNKFFVLGCDTDAYIWDQYGTRYSGGCMSYCETYDGFRDMPDPSSCSGLGCCGVSIPRGIKNYTTRIQTYYKYAYSMDFNHCGFIFLAEQDQYAFNISDLRSDRFSKRTLPAVLDWSIGSQTCEEAKKNTTVPYACRSDNSHCIKSNNGVGYLCNCLDGYQGNPYLPDGCQDIDECVQSPNVCPSNATCINTESGYNCTCPEGYRLNMNFTGGCEGKISAVPAINGVGGGLLVLLSASTLTCWGRQRRNLADQTRKVAEFKQRMFDHNGGPFLQQHMSSQPGNTFRIFTEVDLAKATNGFADDQIIGRGGHGVVYLGRLEDDTPVAVKKSKMMDERESKEFAREMAILSQINHVNVVKILGCCVEVEVPMLVYEFVPGGTLFEVIHRRNERTTISLEVRLRIATEVAEALAYLHSYASPPILHKDVKTSNILLEKDHRAKISDFGASSFTPLDETEIATVVQGTCGYLDPEYLQTYQFSEKSDVYSFGVVLVELLTRRKPLHLQGPEDERSLAVSFVSLLSQDKLESILDPQVLSEGDAEMLREVAELAGRCLRVTREDRPTMKDVSMALHFLGPSRGHPCVPQHAPEEAESLLNGEQSTGYYSADVASRSLSGKNHAIIEIETGR</sequence>
<dbReference type="InterPro" id="IPR008271">
    <property type="entry name" value="Ser/Thr_kinase_AS"/>
</dbReference>
<keyword evidence="5 14" id="KW-0732">Signal</keyword>
<evidence type="ECO:0000256" key="2">
    <source>
        <dbReference type="ARBA" id="ARBA00022527"/>
    </source>
</evidence>
<keyword evidence="3 12" id="KW-0245">EGF-like domain</keyword>
<dbReference type="GO" id="GO:0004674">
    <property type="term" value="F:protein serine/threonine kinase activity"/>
    <property type="evidence" value="ECO:0007669"/>
    <property type="project" value="UniProtKB-KW"/>
</dbReference>
<dbReference type="InterPro" id="IPR018097">
    <property type="entry name" value="EGF_Ca-bd_CS"/>
</dbReference>
<dbReference type="FunFam" id="2.10.25.10:FF:000628">
    <property type="entry name" value="Wall-associated receptor kinase 2"/>
    <property type="match status" value="1"/>
</dbReference>
<keyword evidence="8" id="KW-0418">Kinase</keyword>
<dbReference type="GO" id="GO:0005524">
    <property type="term" value="F:ATP binding"/>
    <property type="evidence" value="ECO:0007669"/>
    <property type="project" value="UniProtKB-UniRule"/>
</dbReference>
<keyword evidence="9 13" id="KW-0067">ATP-binding</keyword>
<comment type="subcellular location">
    <subcellularLocation>
        <location evidence="1">Membrane</location>
        <topology evidence="1">Single-pass type I membrane protein</topology>
    </subcellularLocation>
</comment>
<proteinExistence type="predicted"/>
<evidence type="ECO:0000256" key="14">
    <source>
        <dbReference type="SAM" id="SignalP"/>
    </source>
</evidence>
<dbReference type="FunFam" id="1.10.510.10:FF:000084">
    <property type="entry name" value="Wall-associated receptor kinase 2"/>
    <property type="match status" value="1"/>
</dbReference>
<dbReference type="PROSITE" id="PS50011">
    <property type="entry name" value="PROTEIN_KINASE_DOM"/>
    <property type="match status" value="1"/>
</dbReference>
<dbReference type="PROSITE" id="PS01187">
    <property type="entry name" value="EGF_CA"/>
    <property type="match status" value="1"/>
</dbReference>
<evidence type="ECO:0000256" key="11">
    <source>
        <dbReference type="ARBA" id="ARBA00023180"/>
    </source>
</evidence>
<comment type="caution">
    <text evidence="12">Lacks conserved residue(s) required for the propagation of feature annotation.</text>
</comment>
<evidence type="ECO:0000256" key="1">
    <source>
        <dbReference type="ARBA" id="ARBA00004479"/>
    </source>
</evidence>
<dbReference type="GO" id="GO:0005886">
    <property type="term" value="C:plasma membrane"/>
    <property type="evidence" value="ECO:0007669"/>
    <property type="project" value="TreeGrafter"/>
</dbReference>
<dbReference type="PANTHER" id="PTHR27005">
    <property type="entry name" value="WALL-ASSOCIATED RECEPTOR KINASE-LIKE 21"/>
    <property type="match status" value="1"/>
</dbReference>
<dbReference type="InterPro" id="IPR017441">
    <property type="entry name" value="Protein_kinase_ATP_BS"/>
</dbReference>
<gene>
    <name evidence="17" type="ORF">SI8410_04006171</name>
</gene>
<dbReference type="PROSITE" id="PS00108">
    <property type="entry name" value="PROTEIN_KINASE_ST"/>
    <property type="match status" value="1"/>
</dbReference>
<keyword evidence="10" id="KW-1015">Disulfide bond</keyword>
<dbReference type="FunFam" id="3.30.200.20:FF:000337">
    <property type="entry name" value="Wall-associated receptor kinase 3"/>
    <property type="match status" value="1"/>
</dbReference>
<dbReference type="EMBL" id="LR746267">
    <property type="protein sequence ID" value="CAA7395510.1"/>
    <property type="molecule type" value="Genomic_DNA"/>
</dbReference>
<dbReference type="InterPro" id="IPR000719">
    <property type="entry name" value="Prot_kinase_dom"/>
</dbReference>
<feature type="binding site" evidence="13">
    <location>
        <position position="448"/>
    </location>
    <ligand>
        <name>ATP</name>
        <dbReference type="ChEBI" id="CHEBI:30616"/>
    </ligand>
</feature>
<feature type="chain" id="PRO_5029512199" evidence="14">
    <location>
        <begin position="20"/>
        <end position="745"/>
    </location>
</feature>
<dbReference type="InterPro" id="IPR001881">
    <property type="entry name" value="EGF-like_Ca-bd_dom"/>
</dbReference>
<dbReference type="Pfam" id="PF00069">
    <property type="entry name" value="Pkinase"/>
    <property type="match status" value="1"/>
</dbReference>
<dbReference type="Pfam" id="PF13947">
    <property type="entry name" value="GUB_WAK_bind"/>
    <property type="match status" value="1"/>
</dbReference>
<keyword evidence="18" id="KW-1185">Reference proteome</keyword>
<reference evidence="17" key="1">
    <citation type="submission" date="2020-02" db="EMBL/GenBank/DDBJ databases">
        <authorList>
            <person name="Scholz U."/>
            <person name="Mascher M."/>
            <person name="Fiebig A."/>
        </authorList>
    </citation>
    <scope>NUCLEOTIDE SEQUENCE</scope>
</reference>
<keyword evidence="2" id="KW-0723">Serine/threonine-protein kinase</keyword>
<dbReference type="FunFam" id="2.10.25.10:FF:000038">
    <property type="entry name" value="Fibrillin 2"/>
    <property type="match status" value="1"/>
</dbReference>
<dbReference type="Gene3D" id="3.30.200.20">
    <property type="entry name" value="Phosphorylase Kinase, domain 1"/>
    <property type="match status" value="1"/>
</dbReference>
<dbReference type="GO" id="GO:0030247">
    <property type="term" value="F:polysaccharide binding"/>
    <property type="evidence" value="ECO:0007669"/>
    <property type="project" value="InterPro"/>
</dbReference>
<dbReference type="SUPFAM" id="SSF57196">
    <property type="entry name" value="EGF/Laminin"/>
    <property type="match status" value="1"/>
</dbReference>
<dbReference type="SUPFAM" id="SSF56112">
    <property type="entry name" value="Protein kinase-like (PK-like)"/>
    <property type="match status" value="1"/>
</dbReference>
<dbReference type="AlphaFoldDB" id="A0A7I8KCL3"/>
<dbReference type="CDD" id="cd00054">
    <property type="entry name" value="EGF_CA"/>
    <property type="match status" value="1"/>
</dbReference>
<organism evidence="17 18">
    <name type="scientific">Spirodela intermedia</name>
    <name type="common">Intermediate duckweed</name>
    <dbReference type="NCBI Taxonomy" id="51605"/>
    <lineage>
        <taxon>Eukaryota</taxon>
        <taxon>Viridiplantae</taxon>
        <taxon>Streptophyta</taxon>
        <taxon>Embryophyta</taxon>
        <taxon>Tracheophyta</taxon>
        <taxon>Spermatophyta</taxon>
        <taxon>Magnoliopsida</taxon>
        <taxon>Liliopsida</taxon>
        <taxon>Araceae</taxon>
        <taxon>Lemnoideae</taxon>
        <taxon>Spirodela</taxon>
    </lineage>
</organism>
<dbReference type="GO" id="GO:0005509">
    <property type="term" value="F:calcium ion binding"/>
    <property type="evidence" value="ECO:0007669"/>
    <property type="project" value="InterPro"/>
</dbReference>
<dbReference type="InterPro" id="IPR049883">
    <property type="entry name" value="NOTCH1_EGF-like"/>
</dbReference>
<evidence type="ECO:0000256" key="7">
    <source>
        <dbReference type="ARBA" id="ARBA00022741"/>
    </source>
</evidence>
<dbReference type="Pfam" id="PF07645">
    <property type="entry name" value="EGF_CA"/>
    <property type="match status" value="1"/>
</dbReference>
<dbReference type="Gene3D" id="1.10.510.10">
    <property type="entry name" value="Transferase(Phosphotransferase) domain 1"/>
    <property type="match status" value="1"/>
</dbReference>